<dbReference type="InterPro" id="IPR033434">
    <property type="entry name" value="MucB/RseB_N"/>
</dbReference>
<comment type="caution">
    <text evidence="8">The sequence shown here is derived from an EMBL/GenBank/DDBJ whole genome shotgun (WGS) entry which is preliminary data.</text>
</comment>
<dbReference type="RefSeq" id="WP_130566481.1">
    <property type="nucleotide sequence ID" value="NZ_SHLY01000002.1"/>
</dbReference>
<feature type="domain" description="MucB/RseB C-terminal" evidence="7">
    <location>
        <begin position="222"/>
        <end position="315"/>
    </location>
</feature>
<keyword evidence="4" id="KW-0574">Periplasm</keyword>
<keyword evidence="9" id="KW-1185">Reference proteome</keyword>
<dbReference type="Proteomes" id="UP000292544">
    <property type="component" value="Unassembled WGS sequence"/>
</dbReference>
<evidence type="ECO:0000313" key="9">
    <source>
        <dbReference type="Proteomes" id="UP000292544"/>
    </source>
</evidence>
<dbReference type="InterPro" id="IPR033436">
    <property type="entry name" value="MucB/RseB_C"/>
</dbReference>
<evidence type="ECO:0000256" key="2">
    <source>
        <dbReference type="ARBA" id="ARBA00008150"/>
    </source>
</evidence>
<evidence type="ECO:0000256" key="3">
    <source>
        <dbReference type="ARBA" id="ARBA00022729"/>
    </source>
</evidence>
<name>A0ABY1WRU7_9GAMM</name>
<comment type="similarity">
    <text evidence="2">Belongs to the RseB family.</text>
</comment>
<sequence length="328" mass="36481">MKLPLIRSLFTGLLLSCTVFSASGAEAPELLLSRMVDAFRQQTYVISMVQNFGGRIEPLRFEHGFVDGVEISHLSYLNGPMRDIVRKGETVSYLESERTAYSLKAGQMDGPIPRAFLRGFKSIAENYQFVLGGRSRTAGRIAQLIRITPNEADRFGLLVWADIETGFMLRADVISSEGDLVEQLQVVSLQLLDEPSAHLKAIATSEFPQTVATPAKSTERELVEWRVGWTPSGFELVGKDQHRLALINDVVDYMMFSDGLIKFSVYINKVDDTEERGSLVTRGALSLFSLINSGIEITVVGRLPPETAQRIAETIYPVVNKPKPKERP</sequence>
<dbReference type="Gene3D" id="2.50.20.10">
    <property type="entry name" value="Lipoprotein localisation LolA/LolB/LppX"/>
    <property type="match status" value="1"/>
</dbReference>
<feature type="domain" description="MucB/RseB N-terminal" evidence="6">
    <location>
        <begin position="29"/>
        <end position="208"/>
    </location>
</feature>
<accession>A0ABY1WRU7</accession>
<evidence type="ECO:0000259" key="6">
    <source>
        <dbReference type="Pfam" id="PF03888"/>
    </source>
</evidence>
<proteinExistence type="inferred from homology"/>
<comment type="subcellular location">
    <subcellularLocation>
        <location evidence="1">Periplasm</location>
    </subcellularLocation>
</comment>
<feature type="signal peptide" evidence="5">
    <location>
        <begin position="1"/>
        <end position="21"/>
    </location>
</feature>
<dbReference type="InterPro" id="IPR005588">
    <property type="entry name" value="MucB_RseB"/>
</dbReference>
<dbReference type="EMBL" id="SHLY01000002">
    <property type="protein sequence ID" value="TAA47345.1"/>
    <property type="molecule type" value="Genomic_DNA"/>
</dbReference>
<feature type="chain" id="PRO_5045385057" evidence="5">
    <location>
        <begin position="22"/>
        <end position="328"/>
    </location>
</feature>
<dbReference type="PANTHER" id="PTHR38782:SF1">
    <property type="entry name" value="SIGMA-E FACTOR REGULATORY PROTEIN RSEB"/>
    <property type="match status" value="1"/>
</dbReference>
<dbReference type="InterPro" id="IPR038484">
    <property type="entry name" value="MucB/RseB_C_sf"/>
</dbReference>
<gene>
    <name evidence="8" type="ORF">EXY25_08925</name>
</gene>
<dbReference type="PANTHER" id="PTHR38782">
    <property type="match status" value="1"/>
</dbReference>
<protein>
    <submittedName>
        <fullName evidence="8">Transcriptional regulator</fullName>
    </submittedName>
</protein>
<organism evidence="8 9">
    <name type="scientific">Corallincola spongiicola</name>
    <dbReference type="NCBI Taxonomy" id="2520508"/>
    <lineage>
        <taxon>Bacteria</taxon>
        <taxon>Pseudomonadati</taxon>
        <taxon>Pseudomonadota</taxon>
        <taxon>Gammaproteobacteria</taxon>
        <taxon>Alteromonadales</taxon>
        <taxon>Psychromonadaceae</taxon>
        <taxon>Corallincola</taxon>
    </lineage>
</organism>
<dbReference type="Pfam" id="PF17188">
    <property type="entry name" value="MucB_RseB_C"/>
    <property type="match status" value="1"/>
</dbReference>
<evidence type="ECO:0000256" key="5">
    <source>
        <dbReference type="SAM" id="SignalP"/>
    </source>
</evidence>
<dbReference type="PIRSF" id="PIRSF005427">
    <property type="entry name" value="RseB"/>
    <property type="match status" value="1"/>
</dbReference>
<dbReference type="CDD" id="cd16327">
    <property type="entry name" value="RseB"/>
    <property type="match status" value="1"/>
</dbReference>
<keyword evidence="3 5" id="KW-0732">Signal</keyword>
<reference evidence="9" key="1">
    <citation type="submission" date="2019-02" db="EMBL/GenBank/DDBJ databases">
        <title>Draft genome sequence of Muricauda sp. 176CP4-71.</title>
        <authorList>
            <person name="Park J.-S."/>
        </authorList>
    </citation>
    <scope>NUCLEOTIDE SEQUENCE [LARGE SCALE GENOMIC DNA]</scope>
    <source>
        <strain evidence="9">176GS2-150</strain>
    </source>
</reference>
<evidence type="ECO:0000256" key="1">
    <source>
        <dbReference type="ARBA" id="ARBA00004418"/>
    </source>
</evidence>
<evidence type="ECO:0000256" key="4">
    <source>
        <dbReference type="ARBA" id="ARBA00022764"/>
    </source>
</evidence>
<evidence type="ECO:0000259" key="7">
    <source>
        <dbReference type="Pfam" id="PF17188"/>
    </source>
</evidence>
<dbReference type="Gene3D" id="3.30.200.100">
    <property type="entry name" value="MucB/RseB, C-terminal domain"/>
    <property type="match status" value="1"/>
</dbReference>
<evidence type="ECO:0000313" key="8">
    <source>
        <dbReference type="EMBL" id="TAA47345.1"/>
    </source>
</evidence>
<dbReference type="Pfam" id="PF03888">
    <property type="entry name" value="MucB_RseB"/>
    <property type="match status" value="1"/>
</dbReference>